<proteinExistence type="predicted"/>
<dbReference type="InterPro" id="IPR039315">
    <property type="entry name" value="CheW"/>
</dbReference>
<dbReference type="SMART" id="SM00260">
    <property type="entry name" value="CheW"/>
    <property type="match status" value="3"/>
</dbReference>
<dbReference type="RefSeq" id="WP_161260672.1">
    <property type="nucleotide sequence ID" value="NZ_JAFBDC010000002.1"/>
</dbReference>
<feature type="domain" description="CheW-like" evidence="1">
    <location>
        <begin position="182"/>
        <end position="324"/>
    </location>
</feature>
<evidence type="ECO:0000259" key="1">
    <source>
        <dbReference type="PROSITE" id="PS50851"/>
    </source>
</evidence>
<dbReference type="SUPFAM" id="SSF50341">
    <property type="entry name" value="CheW-like"/>
    <property type="match status" value="3"/>
</dbReference>
<protein>
    <submittedName>
        <fullName evidence="2">Chemotaxis protein</fullName>
    </submittedName>
</protein>
<reference evidence="2 3" key="1">
    <citation type="submission" date="2020-01" db="EMBL/GenBank/DDBJ databases">
        <title>Whole genome sequence of Heliobacterium gestii DSM 11169.</title>
        <authorList>
            <person name="Kyndt J.A."/>
            <person name="Meyer T.E."/>
        </authorList>
    </citation>
    <scope>NUCLEOTIDE SEQUENCE [LARGE SCALE GENOMIC DNA]</scope>
    <source>
        <strain evidence="2 3">DSM 11169</strain>
    </source>
</reference>
<dbReference type="PANTHER" id="PTHR22617">
    <property type="entry name" value="CHEMOTAXIS SENSOR HISTIDINE KINASE-RELATED"/>
    <property type="match status" value="1"/>
</dbReference>
<dbReference type="GO" id="GO:0006935">
    <property type="term" value="P:chemotaxis"/>
    <property type="evidence" value="ECO:0007669"/>
    <property type="project" value="InterPro"/>
</dbReference>
<sequence>MTAAETARSIGLTERQLVTFHLGNEEFGADIMNVREIIRFAEVTKIPQAPDYVEGVCNLRGSILPIIDGRTRFGMAKGLHDENTRVLVVDVSGQVTGIVVDRVSEVLRVASADIEPPPVVIRSESVRYLDGVVKLNGGKRLIMALNLEQALTVESEGRDFDLQSAAAATVHEGAGQRAELEEDQLVTFLLGQEEYAFDIMHVKEIIRVPEITAVPNVLHYLEGVVSIRNHLLPIVNMRLYFGMANVPVTDQSRIIIVDLGHMTAGFRVDRVMEVIRVPKSVIEPPPPIFTNGELEQIRGVAKLNEGKRLFMCLNAANLLDADLVSELLEGGENSGGGEVRSNAGAIEEEQLVAFRLGKEEFAIQITDVQEINRMTQVTQMPGAPSYVEGLVNLRGNIIPALNLRRRFGMAERDHDDATRIIIVDVGQRKTGIIVDAVTEVLRFERSLVEETPRLLSETIEREYISGVAKLGEGKRMVMILDSERILKIEG</sequence>
<dbReference type="PROSITE" id="PS50851">
    <property type="entry name" value="CHEW"/>
    <property type="match status" value="3"/>
</dbReference>
<dbReference type="InterPro" id="IPR036061">
    <property type="entry name" value="CheW-like_dom_sf"/>
</dbReference>
<gene>
    <name evidence="2" type="ORF">GTO89_03455</name>
</gene>
<dbReference type="Gene3D" id="2.30.30.40">
    <property type="entry name" value="SH3 Domains"/>
    <property type="match status" value="3"/>
</dbReference>
<dbReference type="CDD" id="cd00732">
    <property type="entry name" value="CheW"/>
    <property type="match status" value="2"/>
</dbReference>
<evidence type="ECO:0000313" key="2">
    <source>
        <dbReference type="EMBL" id="MZP42092.1"/>
    </source>
</evidence>
<organism evidence="2 3">
    <name type="scientific">Heliomicrobium gestii</name>
    <name type="common">Heliobacterium gestii</name>
    <dbReference type="NCBI Taxonomy" id="2699"/>
    <lineage>
        <taxon>Bacteria</taxon>
        <taxon>Bacillati</taxon>
        <taxon>Bacillota</taxon>
        <taxon>Clostridia</taxon>
        <taxon>Eubacteriales</taxon>
        <taxon>Heliobacteriaceae</taxon>
        <taxon>Heliomicrobium</taxon>
    </lineage>
</organism>
<dbReference type="OrthoDB" id="9794382at2"/>
<dbReference type="GO" id="GO:0007165">
    <property type="term" value="P:signal transduction"/>
    <property type="evidence" value="ECO:0007669"/>
    <property type="project" value="InterPro"/>
</dbReference>
<dbReference type="Gene3D" id="2.40.50.180">
    <property type="entry name" value="CheA-289, Domain 4"/>
    <property type="match status" value="3"/>
</dbReference>
<comment type="caution">
    <text evidence="2">The sequence shown here is derived from an EMBL/GenBank/DDBJ whole genome shotgun (WGS) entry which is preliminary data.</text>
</comment>
<dbReference type="InterPro" id="IPR002545">
    <property type="entry name" value="CheW-lke_dom"/>
</dbReference>
<evidence type="ECO:0000313" key="3">
    <source>
        <dbReference type="Proteomes" id="UP000471031"/>
    </source>
</evidence>
<dbReference type="PANTHER" id="PTHR22617:SF23">
    <property type="entry name" value="CHEMOTAXIS PROTEIN CHEW"/>
    <property type="match status" value="1"/>
</dbReference>
<dbReference type="Proteomes" id="UP000471031">
    <property type="component" value="Unassembled WGS sequence"/>
</dbReference>
<dbReference type="AlphaFoldDB" id="A0A845L641"/>
<feature type="domain" description="CheW-like" evidence="1">
    <location>
        <begin position="14"/>
        <end position="156"/>
    </location>
</feature>
<dbReference type="Pfam" id="PF01584">
    <property type="entry name" value="CheW"/>
    <property type="match status" value="3"/>
</dbReference>
<accession>A0A845L641</accession>
<name>A0A845L641_HELGE</name>
<dbReference type="GO" id="GO:0005829">
    <property type="term" value="C:cytosol"/>
    <property type="evidence" value="ECO:0007669"/>
    <property type="project" value="TreeGrafter"/>
</dbReference>
<keyword evidence="3" id="KW-1185">Reference proteome</keyword>
<dbReference type="EMBL" id="WXEX01000002">
    <property type="protein sequence ID" value="MZP42092.1"/>
    <property type="molecule type" value="Genomic_DNA"/>
</dbReference>
<feature type="domain" description="CheW-like" evidence="1">
    <location>
        <begin position="348"/>
        <end position="490"/>
    </location>
</feature>